<organism evidence="4 5">
    <name type="scientific">Micromonospora chaiyaphumensis</name>
    <dbReference type="NCBI Taxonomy" id="307119"/>
    <lineage>
        <taxon>Bacteria</taxon>
        <taxon>Bacillati</taxon>
        <taxon>Actinomycetota</taxon>
        <taxon>Actinomycetes</taxon>
        <taxon>Micromonosporales</taxon>
        <taxon>Micromonosporaceae</taxon>
        <taxon>Micromonospora</taxon>
    </lineage>
</organism>
<dbReference type="EMBL" id="FMCS01000007">
    <property type="protein sequence ID" value="SCF16407.1"/>
    <property type="molecule type" value="Genomic_DNA"/>
</dbReference>
<feature type="compositionally biased region" description="Polar residues" evidence="1">
    <location>
        <begin position="652"/>
        <end position="667"/>
    </location>
</feature>
<evidence type="ECO:0000313" key="4">
    <source>
        <dbReference type="EMBL" id="SCF16407.1"/>
    </source>
</evidence>
<dbReference type="CDD" id="cd00761">
    <property type="entry name" value="Glyco_tranf_GTA_type"/>
    <property type="match status" value="1"/>
</dbReference>
<keyword evidence="5" id="KW-1185">Reference proteome</keyword>
<dbReference type="Pfam" id="PF00535">
    <property type="entry name" value="Glycos_transf_2"/>
    <property type="match status" value="1"/>
</dbReference>
<dbReference type="InterPro" id="IPR054028">
    <property type="entry name" value="TarS/TarP_linker"/>
</dbReference>
<name>A0A1C4Y6P7_9ACTN</name>
<keyword evidence="4" id="KW-0808">Transferase</keyword>
<dbReference type="AlphaFoldDB" id="A0A1C4Y6P7"/>
<dbReference type="Pfam" id="PF22181">
    <property type="entry name" value="TarS_linker"/>
    <property type="match status" value="1"/>
</dbReference>
<feature type="domain" description="Glycosyltransferase 2-like" evidence="2">
    <location>
        <begin position="7"/>
        <end position="129"/>
    </location>
</feature>
<dbReference type="PANTHER" id="PTHR43685:SF2">
    <property type="entry name" value="GLYCOSYLTRANSFERASE 2-LIKE DOMAIN-CONTAINING PROTEIN"/>
    <property type="match status" value="1"/>
</dbReference>
<dbReference type="Proteomes" id="UP000199629">
    <property type="component" value="Unassembled WGS sequence"/>
</dbReference>
<evidence type="ECO:0000259" key="2">
    <source>
        <dbReference type="Pfam" id="PF00535"/>
    </source>
</evidence>
<protein>
    <submittedName>
        <fullName evidence="4">Glycosyltransferase involved in cell wall bisynthesis</fullName>
    </submittedName>
</protein>
<dbReference type="Gene3D" id="3.90.550.10">
    <property type="entry name" value="Spore Coat Polysaccharide Biosynthesis Protein SpsA, Chain A"/>
    <property type="match status" value="1"/>
</dbReference>
<dbReference type="InterPro" id="IPR029044">
    <property type="entry name" value="Nucleotide-diphossugar_trans"/>
</dbReference>
<dbReference type="InterPro" id="IPR001173">
    <property type="entry name" value="Glyco_trans_2-like"/>
</dbReference>
<gene>
    <name evidence="4" type="ORF">GA0070214_107228</name>
</gene>
<evidence type="ECO:0000256" key="1">
    <source>
        <dbReference type="SAM" id="MobiDB-lite"/>
    </source>
</evidence>
<sequence>MPTPDVSVVIPVYNTLPYLRACLDSLLRQTIGRDRLEIVAVDDGSTDGSGRLLDRIAARHPGTVRVLHQANSGGPAAPCNRGLEVATGRYVFFLGSDDHLGPEALERLVAAADRYGSDVVLGKVVGVNGRHVFSDVFAAGNAVDVSLFDSALPWSLANTKLFRRDLVDRLGLRFPEDMPVLSDQPFTLAACYHARRISVLADYDYYHAVRRLDARNITYHSRVDKRLVSVERLFAFVDGLIPAGPRRDAVLRRHIGLELANLVGDDFRRLDRPAQERVHAAVRRLVERYVTDGLRDRLDIEARLRLGAVTAGGVDELLAVIDQDAERGVPATVVADGRWHAGYPGAPAAWTDVTEVRADWLARVDTVTVSWADAHTLAVTTRSPYPRFAAEAGPVRLVAGPVAGTTLLDATDPTGRTVRTDFPVDRLLAGSAASGQRHPVRAEVDGGHGRGSAPVRAPRLAAGRPRVLRRGARLYGVAATVDPRNGQLVLSVVPVTVGQVLSRLRRRWRRSAPPVARRVPAPLPVPTTSEWARVGLVEGHGDLEEGGAPQVEPGLVGRADQPHHHLGAGRAASDQPGGVRVDVQPRHRAGHAAVVAAPDGGTQVDGEDFAHRPVEHVAVHVGHVGHALSSGGQPVGPNRSVFTRRVGWPRPTSRSATASTNPVGPQT</sequence>
<feature type="region of interest" description="Disordered" evidence="1">
    <location>
        <begin position="433"/>
        <end position="456"/>
    </location>
</feature>
<evidence type="ECO:0000313" key="5">
    <source>
        <dbReference type="Proteomes" id="UP000199629"/>
    </source>
</evidence>
<dbReference type="SUPFAM" id="SSF53448">
    <property type="entry name" value="Nucleotide-diphospho-sugar transferases"/>
    <property type="match status" value="1"/>
</dbReference>
<proteinExistence type="predicted"/>
<evidence type="ECO:0000259" key="3">
    <source>
        <dbReference type="Pfam" id="PF22181"/>
    </source>
</evidence>
<feature type="region of interest" description="Disordered" evidence="1">
    <location>
        <begin position="628"/>
        <end position="667"/>
    </location>
</feature>
<feature type="domain" description="TarS/TarP linker" evidence="3">
    <location>
        <begin position="229"/>
        <end position="320"/>
    </location>
</feature>
<dbReference type="PANTHER" id="PTHR43685">
    <property type="entry name" value="GLYCOSYLTRANSFERASE"/>
    <property type="match status" value="1"/>
</dbReference>
<accession>A0A1C4Y6P7</accession>
<dbReference type="GO" id="GO:0016740">
    <property type="term" value="F:transferase activity"/>
    <property type="evidence" value="ECO:0007669"/>
    <property type="project" value="UniProtKB-KW"/>
</dbReference>
<reference evidence="5" key="1">
    <citation type="submission" date="2016-06" db="EMBL/GenBank/DDBJ databases">
        <authorList>
            <person name="Varghese N."/>
            <person name="Submissions Spin"/>
        </authorList>
    </citation>
    <scope>NUCLEOTIDE SEQUENCE [LARGE SCALE GENOMIC DNA]</scope>
    <source>
        <strain evidence="5">DSM 45246</strain>
    </source>
</reference>
<dbReference type="InterPro" id="IPR050834">
    <property type="entry name" value="Glycosyltransf_2"/>
</dbReference>